<name>A0A411AM88_CLOPF</name>
<keyword evidence="1" id="KW-0614">Plasmid</keyword>
<dbReference type="RefSeq" id="WP_195961852.1">
    <property type="nucleotide sequence ID" value="NZ_CATNXF010000013.1"/>
</dbReference>
<dbReference type="AlphaFoldDB" id="A0A411AM88"/>
<proteinExistence type="predicted"/>
<dbReference type="EMBL" id="MK285071">
    <property type="protein sequence ID" value="QAX89076.1"/>
    <property type="molecule type" value="Genomic_DNA"/>
</dbReference>
<organism evidence="1">
    <name type="scientific">Clostridium perfringens</name>
    <dbReference type="NCBI Taxonomy" id="1502"/>
    <lineage>
        <taxon>Bacteria</taxon>
        <taxon>Bacillati</taxon>
        <taxon>Bacillota</taxon>
        <taxon>Clostridia</taxon>
        <taxon>Eubacteriales</taxon>
        <taxon>Clostridiaceae</taxon>
        <taxon>Clostridium</taxon>
    </lineage>
</organism>
<evidence type="ECO:0000313" key="1">
    <source>
        <dbReference type="EMBL" id="QAX89076.1"/>
    </source>
</evidence>
<gene>
    <name evidence="1" type="ORF">pCPNY83906550-1_00061</name>
</gene>
<geneLocation type="plasmid" evidence="1">
    <name>pCPNY83906550-1</name>
</geneLocation>
<accession>A0A411AM88</accession>
<reference evidence="1" key="1">
    <citation type="submission" date="2018-12" db="EMBL/GenBank/DDBJ databases">
        <title>Identification of novel toxin homologs and associated mobile genetic elements in Clostridium perfringens.</title>
        <authorList>
            <person name="Moore R.J."/>
            <person name="Lacey J.A."/>
            <person name="Johanesen P.A."/>
            <person name="Lyras D."/>
        </authorList>
    </citation>
    <scope>NUCLEOTIDE SEQUENCE</scope>
    <source>
        <strain evidence="1">NY83906550</strain>
        <plasmid evidence="1">pCPNY83906550-1</plasmid>
    </source>
</reference>
<protein>
    <submittedName>
        <fullName evidence="1">Uncharacterized protein</fullName>
    </submittedName>
</protein>
<sequence>MNKKTIHSIFKAVGLAMGVSTLVLSIMKALDTDVAITLLSLGLTCLGISQLNSIN</sequence>